<dbReference type="Proteomes" id="UP000261212">
    <property type="component" value="Unassembled WGS sequence"/>
</dbReference>
<comment type="pathway">
    <text evidence="1 6">Cell wall biogenesis; peptidoglycan biosynthesis.</text>
</comment>
<dbReference type="Gene3D" id="2.40.440.10">
    <property type="entry name" value="L,D-transpeptidase catalytic domain-like"/>
    <property type="match status" value="1"/>
</dbReference>
<dbReference type="GO" id="GO:0018104">
    <property type="term" value="P:peptidoglycan-protein cross-linking"/>
    <property type="evidence" value="ECO:0007669"/>
    <property type="project" value="TreeGrafter"/>
</dbReference>
<dbReference type="GO" id="GO:0005576">
    <property type="term" value="C:extracellular region"/>
    <property type="evidence" value="ECO:0007669"/>
    <property type="project" value="TreeGrafter"/>
</dbReference>
<accession>A0A3E3DV40</accession>
<proteinExistence type="predicted"/>
<keyword evidence="5 6" id="KW-0961">Cell wall biogenesis/degradation</keyword>
<dbReference type="UniPathway" id="UPA00219"/>
<evidence type="ECO:0000256" key="5">
    <source>
        <dbReference type="ARBA" id="ARBA00023316"/>
    </source>
</evidence>
<dbReference type="CDD" id="cd16913">
    <property type="entry name" value="YkuD_like"/>
    <property type="match status" value="1"/>
</dbReference>
<dbReference type="GO" id="GO:0016740">
    <property type="term" value="F:transferase activity"/>
    <property type="evidence" value="ECO:0007669"/>
    <property type="project" value="UniProtKB-KW"/>
</dbReference>
<name>A0A3E3DV40_9FIRM</name>
<comment type="caution">
    <text evidence="8">The sequence shown here is derived from an EMBL/GenBank/DDBJ whole genome shotgun (WGS) entry which is preliminary data.</text>
</comment>
<dbReference type="GO" id="GO:0071972">
    <property type="term" value="F:peptidoglycan L,D-transpeptidase activity"/>
    <property type="evidence" value="ECO:0007669"/>
    <property type="project" value="TreeGrafter"/>
</dbReference>
<evidence type="ECO:0000256" key="3">
    <source>
        <dbReference type="ARBA" id="ARBA00022960"/>
    </source>
</evidence>
<dbReference type="InterPro" id="IPR038063">
    <property type="entry name" value="Transpep_catalytic_dom"/>
</dbReference>
<evidence type="ECO:0000256" key="4">
    <source>
        <dbReference type="ARBA" id="ARBA00022984"/>
    </source>
</evidence>
<sequence>MKIIKNHRILFIAIILLIALIFYMCANKNYESKIFPMGTKINNIDCSGLTVNKAEKKLTKEWNKKSFIIFESNAKDTKTIPLIWDIKGIKSNNEKLSKDILKHNLTNNKETKVLAELSGLGITYDIKDKLNSELHPSLLKSFLRKIHIISNNISVYMEVKKVDKTFDNQFNDLKIFKESDDTIITKNAYIDLNSDNFDIVKEVYGNNIDKELVKSTILDNISKGEFNLYYSKKEFYDNPEIISTNKLLLEEQEYLKNLEFPEITYKIYGNTVKIKKQQILKMYGITQKSLSKKINIDDLKVNKKAVEQYVHKLTEKYDTAWSDHEFNSTKQGKITVSGGDYGYFIDEDEETSKLISILKKKKSVVRTPIYSQKGYKNANDIGDTYVEIDLTYQTLWLYKDGEMVTSSPIVTGSVASGFATPPGVYILKYKTMHTTLKGKNADGTDYESPVTYWMPFNGGIGMHDATWRSTFGGSIYLSGGSHGCVNMPYEKAGIVYRNITAGFPIVVHY</sequence>
<evidence type="ECO:0000256" key="2">
    <source>
        <dbReference type="ARBA" id="ARBA00022679"/>
    </source>
</evidence>
<protein>
    <recommendedName>
        <fullName evidence="7">L,D-TPase catalytic domain-containing protein</fullName>
    </recommendedName>
</protein>
<dbReference type="PANTHER" id="PTHR30582">
    <property type="entry name" value="L,D-TRANSPEPTIDASE"/>
    <property type="match status" value="1"/>
</dbReference>
<reference evidence="8 9" key="1">
    <citation type="submission" date="2018-08" db="EMBL/GenBank/DDBJ databases">
        <title>A genome reference for cultivated species of the human gut microbiota.</title>
        <authorList>
            <person name="Zou Y."/>
            <person name="Xue W."/>
            <person name="Luo G."/>
        </authorList>
    </citation>
    <scope>NUCLEOTIDE SEQUENCE [LARGE SCALE GENOMIC DNA]</scope>
    <source>
        <strain evidence="8 9">AM25-6</strain>
    </source>
</reference>
<evidence type="ECO:0000313" key="9">
    <source>
        <dbReference type="Proteomes" id="UP000261212"/>
    </source>
</evidence>
<dbReference type="PANTHER" id="PTHR30582:SF33">
    <property type="entry name" value="EXPORTED PROTEIN"/>
    <property type="match status" value="1"/>
</dbReference>
<dbReference type="Pfam" id="PF12229">
    <property type="entry name" value="PG_binding_4"/>
    <property type="match status" value="1"/>
</dbReference>
<dbReference type="SUPFAM" id="SSF143985">
    <property type="entry name" value="L,D-transpeptidase pre-catalytic domain-like"/>
    <property type="match status" value="1"/>
</dbReference>
<dbReference type="InterPro" id="IPR005490">
    <property type="entry name" value="LD_TPept_cat_dom"/>
</dbReference>
<evidence type="ECO:0000259" key="7">
    <source>
        <dbReference type="PROSITE" id="PS52029"/>
    </source>
</evidence>
<dbReference type="Gene3D" id="3.10.20.800">
    <property type="match status" value="1"/>
</dbReference>
<dbReference type="AlphaFoldDB" id="A0A3E3DV40"/>
<dbReference type="PROSITE" id="PS52029">
    <property type="entry name" value="LD_TPASE"/>
    <property type="match status" value="1"/>
</dbReference>
<feature type="active site" description="Nucleophile" evidence="6">
    <location>
        <position position="484"/>
    </location>
</feature>
<dbReference type="InterPro" id="IPR050979">
    <property type="entry name" value="LD-transpeptidase"/>
</dbReference>
<feature type="domain" description="L,D-TPase catalytic" evidence="7">
    <location>
        <begin position="384"/>
        <end position="508"/>
    </location>
</feature>
<evidence type="ECO:0000256" key="1">
    <source>
        <dbReference type="ARBA" id="ARBA00004752"/>
    </source>
</evidence>
<evidence type="ECO:0000313" key="8">
    <source>
        <dbReference type="EMBL" id="RGD73101.1"/>
    </source>
</evidence>
<feature type="active site" description="Proton donor/acceptor" evidence="6">
    <location>
        <position position="463"/>
    </location>
</feature>
<dbReference type="InterPro" id="IPR038054">
    <property type="entry name" value="LD_TPept-like_central_sf"/>
</dbReference>
<dbReference type="GO" id="GO:0071555">
    <property type="term" value="P:cell wall organization"/>
    <property type="evidence" value="ECO:0007669"/>
    <property type="project" value="UniProtKB-UniRule"/>
</dbReference>
<gene>
    <name evidence="8" type="ORF">DW687_11625</name>
</gene>
<dbReference type="InterPro" id="IPR022029">
    <property type="entry name" value="YoaR-like_PG-bd"/>
</dbReference>
<dbReference type="EMBL" id="QUSM01000008">
    <property type="protein sequence ID" value="RGD73101.1"/>
    <property type="molecule type" value="Genomic_DNA"/>
</dbReference>
<organism evidence="8 9">
    <name type="scientific">Anaerofustis stercorihominis</name>
    <dbReference type="NCBI Taxonomy" id="214853"/>
    <lineage>
        <taxon>Bacteria</taxon>
        <taxon>Bacillati</taxon>
        <taxon>Bacillota</taxon>
        <taxon>Clostridia</taxon>
        <taxon>Eubacteriales</taxon>
        <taxon>Eubacteriaceae</taxon>
        <taxon>Anaerofustis</taxon>
    </lineage>
</organism>
<keyword evidence="2" id="KW-0808">Transferase</keyword>
<dbReference type="GO" id="GO:0008360">
    <property type="term" value="P:regulation of cell shape"/>
    <property type="evidence" value="ECO:0007669"/>
    <property type="project" value="UniProtKB-UniRule"/>
</dbReference>
<keyword evidence="4 6" id="KW-0573">Peptidoglycan synthesis</keyword>
<dbReference type="Pfam" id="PF03734">
    <property type="entry name" value="YkuD"/>
    <property type="match status" value="1"/>
</dbReference>
<evidence type="ECO:0000256" key="6">
    <source>
        <dbReference type="PROSITE-ProRule" id="PRU01373"/>
    </source>
</evidence>
<keyword evidence="3 6" id="KW-0133">Cell shape</keyword>
<dbReference type="SUPFAM" id="SSF141523">
    <property type="entry name" value="L,D-transpeptidase catalytic domain-like"/>
    <property type="match status" value="1"/>
</dbReference>